<dbReference type="Gene3D" id="2.160.20.70">
    <property type="match status" value="1"/>
</dbReference>
<dbReference type="InterPro" id="IPR017901">
    <property type="entry name" value="C-CAP_CF_C-like"/>
</dbReference>
<organism evidence="4 5">
    <name type="scientific">Polyrhizophydium stewartii</name>
    <dbReference type="NCBI Taxonomy" id="2732419"/>
    <lineage>
        <taxon>Eukaryota</taxon>
        <taxon>Fungi</taxon>
        <taxon>Fungi incertae sedis</taxon>
        <taxon>Chytridiomycota</taxon>
        <taxon>Chytridiomycota incertae sedis</taxon>
        <taxon>Chytridiomycetes</taxon>
        <taxon>Rhizophydiales</taxon>
        <taxon>Rhizophydiales incertae sedis</taxon>
        <taxon>Polyrhizophydium</taxon>
    </lineage>
</organism>
<feature type="compositionally biased region" description="Polar residues" evidence="2">
    <location>
        <begin position="205"/>
        <end position="215"/>
    </location>
</feature>
<protein>
    <submittedName>
        <fullName evidence="4">Protein Xrp2</fullName>
    </submittedName>
</protein>
<gene>
    <name evidence="4" type="primary">RP2</name>
    <name evidence="4" type="ORF">HK105_203501</name>
</gene>
<feature type="region of interest" description="Disordered" evidence="2">
    <location>
        <begin position="202"/>
        <end position="228"/>
    </location>
</feature>
<name>A0ABR4NC54_9FUNG</name>
<reference evidence="4 5" key="1">
    <citation type="submission" date="2023-09" db="EMBL/GenBank/DDBJ databases">
        <title>Pangenome analysis of Batrachochytrium dendrobatidis and related Chytrids.</title>
        <authorList>
            <person name="Yacoub M.N."/>
            <person name="Stajich J.E."/>
            <person name="James T.Y."/>
        </authorList>
    </citation>
    <scope>NUCLEOTIDE SEQUENCE [LARGE SCALE GENOMIC DNA]</scope>
    <source>
        <strain evidence="4 5">JEL0888</strain>
    </source>
</reference>
<evidence type="ECO:0000256" key="1">
    <source>
        <dbReference type="ARBA" id="ARBA00008848"/>
    </source>
</evidence>
<comment type="caution">
    <text evidence="4">The sequence shown here is derived from an EMBL/GenBank/DDBJ whole genome shotgun (WGS) entry which is preliminary data.</text>
</comment>
<dbReference type="EMBL" id="JADGIZ020000013">
    <property type="protein sequence ID" value="KAL2917069.1"/>
    <property type="molecule type" value="Genomic_DNA"/>
</dbReference>
<feature type="compositionally biased region" description="Polar residues" evidence="2">
    <location>
        <begin position="17"/>
        <end position="42"/>
    </location>
</feature>
<evidence type="ECO:0000256" key="2">
    <source>
        <dbReference type="SAM" id="MobiDB-lite"/>
    </source>
</evidence>
<feature type="domain" description="C-CAP/cofactor C-like" evidence="3">
    <location>
        <begin position="43"/>
        <end position="179"/>
    </location>
</feature>
<sequence>MSIATQPGSAAGMSLSVGATSARPSTSSQSGSKPPVKPQTQAPAKDKPARTRFDPAEFTFSRVLGGERDARLFVMDVSAQTTVDACTRSFIYIAPCSGSVFLRDCGDCTVVVAAHQLRLRGCKNIRLSLYTATQPVIESSSDITVSCFQYAYNGLKAQFASAALDPSNNPWSPMYDFTATGTQNWRAVDTQIHTDPDWAVHTPSRESNAPQVTFDDSSRLVPLTPPSS</sequence>
<dbReference type="PANTHER" id="PTHR15440:SF0">
    <property type="entry name" value="PROTEIN XRP2"/>
    <property type="match status" value="1"/>
</dbReference>
<dbReference type="PANTHER" id="PTHR15440">
    <property type="entry name" value="XRP2 PROTEIN"/>
    <property type="match status" value="1"/>
</dbReference>
<feature type="region of interest" description="Disordered" evidence="2">
    <location>
        <begin position="1"/>
        <end position="51"/>
    </location>
</feature>
<evidence type="ECO:0000313" key="5">
    <source>
        <dbReference type="Proteomes" id="UP001527925"/>
    </source>
</evidence>
<keyword evidence="5" id="KW-1185">Reference proteome</keyword>
<accession>A0ABR4NC54</accession>
<comment type="similarity">
    <text evidence="1">Belongs to the TBCC family.</text>
</comment>
<dbReference type="InterPro" id="IPR012945">
    <property type="entry name" value="Tubulin-bd_cofactor_C_dom"/>
</dbReference>
<dbReference type="InterPro" id="IPR016098">
    <property type="entry name" value="CAP/MinC_C"/>
</dbReference>
<dbReference type="InterPro" id="IPR039093">
    <property type="entry name" value="XRP2"/>
</dbReference>
<dbReference type="Proteomes" id="UP001527925">
    <property type="component" value="Unassembled WGS sequence"/>
</dbReference>
<evidence type="ECO:0000259" key="3">
    <source>
        <dbReference type="PROSITE" id="PS51329"/>
    </source>
</evidence>
<evidence type="ECO:0000313" key="4">
    <source>
        <dbReference type="EMBL" id="KAL2917069.1"/>
    </source>
</evidence>
<dbReference type="Pfam" id="PF07986">
    <property type="entry name" value="TBCC"/>
    <property type="match status" value="1"/>
</dbReference>
<proteinExistence type="inferred from homology"/>
<dbReference type="PROSITE" id="PS51329">
    <property type="entry name" value="C_CAP_COFACTOR_C"/>
    <property type="match status" value="1"/>
</dbReference>